<feature type="signal peptide" evidence="2">
    <location>
        <begin position="1"/>
        <end position="20"/>
    </location>
</feature>
<evidence type="ECO:0000256" key="2">
    <source>
        <dbReference type="SAM" id="SignalP"/>
    </source>
</evidence>
<dbReference type="AlphaFoldDB" id="A0A810QBT5"/>
<dbReference type="KEGG" id="pfaa:MM59RIKEN_27630"/>
<dbReference type="SMART" id="SM00062">
    <property type="entry name" value="PBPb"/>
    <property type="match status" value="1"/>
</dbReference>
<gene>
    <name evidence="4" type="ORF">MM59RIKEN_27630</name>
</gene>
<evidence type="ECO:0000259" key="3">
    <source>
        <dbReference type="SMART" id="SM00062"/>
    </source>
</evidence>
<protein>
    <recommendedName>
        <fullName evidence="3">Solute-binding protein family 3/N-terminal domain-containing protein</fullName>
    </recommendedName>
</protein>
<feature type="domain" description="Solute-binding protein family 3/N-terminal" evidence="3">
    <location>
        <begin position="43"/>
        <end position="284"/>
    </location>
</feature>
<dbReference type="SUPFAM" id="SSF53850">
    <property type="entry name" value="Periplasmic binding protein-like II"/>
    <property type="match status" value="1"/>
</dbReference>
<evidence type="ECO:0000313" key="5">
    <source>
        <dbReference type="Proteomes" id="UP000679848"/>
    </source>
</evidence>
<reference evidence="4" key="1">
    <citation type="submission" date="2020-09" db="EMBL/GenBank/DDBJ databases">
        <title>New species isolated from human feces.</title>
        <authorList>
            <person name="Kitahara M."/>
            <person name="Shigeno Y."/>
            <person name="Shime M."/>
            <person name="Matsumoto Y."/>
            <person name="Nakamura S."/>
            <person name="Motooka D."/>
            <person name="Fukuoka S."/>
            <person name="Nishikawa H."/>
            <person name="Benno Y."/>
        </authorList>
    </citation>
    <scope>NUCLEOTIDE SEQUENCE</scope>
    <source>
        <strain evidence="4">MM59</strain>
    </source>
</reference>
<dbReference type="EMBL" id="AP023420">
    <property type="protein sequence ID" value="BCK85444.1"/>
    <property type="molecule type" value="Genomic_DNA"/>
</dbReference>
<dbReference type="PANTHER" id="PTHR30024">
    <property type="entry name" value="ALIPHATIC SULFONATES-BINDING PROTEIN-RELATED"/>
    <property type="match status" value="1"/>
</dbReference>
<accession>A0A810QBT5</accession>
<organism evidence="4 5">
    <name type="scientific">Pusillibacter faecalis</name>
    <dbReference type="NCBI Taxonomy" id="2714358"/>
    <lineage>
        <taxon>Bacteria</taxon>
        <taxon>Bacillati</taxon>
        <taxon>Bacillota</taxon>
        <taxon>Clostridia</taxon>
        <taxon>Eubacteriales</taxon>
        <taxon>Oscillospiraceae</taxon>
        <taxon>Pusillibacter</taxon>
    </lineage>
</organism>
<keyword evidence="5" id="KW-1185">Reference proteome</keyword>
<dbReference type="RefSeq" id="WP_187030591.1">
    <property type="nucleotide sequence ID" value="NZ_AP023420.1"/>
</dbReference>
<dbReference type="Pfam" id="PF09084">
    <property type="entry name" value="NMT1"/>
    <property type="match status" value="1"/>
</dbReference>
<dbReference type="PROSITE" id="PS51257">
    <property type="entry name" value="PROKAR_LIPOPROTEIN"/>
    <property type="match status" value="1"/>
</dbReference>
<sequence>MKKRVLAMLLSMAMTATLLAGCGSSSDSTGDTTDGDGAKEYDVLRVAMMPFGGNVPAQYAYDQGYFEELGLNVEFYQFANGAGINEALAAKEVDVGVSGLAMIFSLASGTCKMIGESQVSSAMGVYVRPDSPILDHATEVDGTTIYGSADTVKGITVLGQTGTSSQYNLDGWLGMFGLTEADIEFVNVGLGTDMTAFLSGEGDAIAASRPYTFQLEAEGYVNAGNFEQTTDTVLTDVIVARNEVVEERREELVLFMQAYEKALEEISADEELRYNTSMDYFKNNGRDYSEEDMRNEMKVNDYITTAYMSGEDYVFGNAMVKIGQFYSDCGQIEPEALPNVAASFDASIIQEALGITFDVAG</sequence>
<keyword evidence="2" id="KW-0732">Signal</keyword>
<evidence type="ECO:0000313" key="4">
    <source>
        <dbReference type="EMBL" id="BCK85444.1"/>
    </source>
</evidence>
<dbReference type="InterPro" id="IPR001638">
    <property type="entry name" value="Solute-binding_3/MltF_N"/>
</dbReference>
<name>A0A810QBT5_9FIRM</name>
<dbReference type="InterPro" id="IPR015168">
    <property type="entry name" value="SsuA/THI5"/>
</dbReference>
<dbReference type="Proteomes" id="UP000679848">
    <property type="component" value="Chromosome"/>
</dbReference>
<proteinExistence type="inferred from homology"/>
<evidence type="ECO:0000256" key="1">
    <source>
        <dbReference type="ARBA" id="ARBA00010742"/>
    </source>
</evidence>
<feature type="chain" id="PRO_5038504704" description="Solute-binding protein family 3/N-terminal domain-containing protein" evidence="2">
    <location>
        <begin position="21"/>
        <end position="361"/>
    </location>
</feature>
<dbReference type="Gene3D" id="3.40.190.10">
    <property type="entry name" value="Periplasmic binding protein-like II"/>
    <property type="match status" value="2"/>
</dbReference>
<comment type="similarity">
    <text evidence="1">Belongs to the bacterial solute-binding protein SsuA/TauA family.</text>
</comment>